<dbReference type="Gene3D" id="3.40.50.620">
    <property type="entry name" value="HUPs"/>
    <property type="match status" value="1"/>
</dbReference>
<evidence type="ECO:0000256" key="8">
    <source>
        <dbReference type="HAMAP-Rule" id="MF_00158"/>
    </source>
</evidence>
<evidence type="ECO:0000256" key="5">
    <source>
        <dbReference type="ARBA" id="ARBA00022741"/>
    </source>
</evidence>
<keyword evidence="8" id="KW-0963">Cytoplasm</keyword>
<evidence type="ECO:0000256" key="7">
    <source>
        <dbReference type="ARBA" id="ARBA00048258"/>
    </source>
</evidence>
<feature type="binding site" evidence="8">
    <location>
        <position position="57"/>
    </location>
    <ligand>
        <name>beta-alanine</name>
        <dbReference type="ChEBI" id="CHEBI:57966"/>
    </ligand>
</feature>
<dbReference type="InterPro" id="IPR004821">
    <property type="entry name" value="Cyt_trans-like"/>
</dbReference>
<dbReference type="HAMAP" id="MF_00158">
    <property type="entry name" value="PanC"/>
    <property type="match status" value="1"/>
</dbReference>
<protein>
    <recommendedName>
        <fullName evidence="8">Pantothenate synthetase</fullName>
        <shortName evidence="8">PS</shortName>
        <ecNumber evidence="8">6.3.2.1</ecNumber>
    </recommendedName>
    <alternativeName>
        <fullName evidence="8">Pantoate--beta-alanine ligase</fullName>
    </alternativeName>
    <alternativeName>
        <fullName evidence="8">Pantoate-activating enzyme</fullName>
    </alternativeName>
</protein>
<dbReference type="EC" id="6.3.2.1" evidence="8"/>
<dbReference type="GO" id="GO:0015940">
    <property type="term" value="P:pantothenate biosynthetic process"/>
    <property type="evidence" value="ECO:0007669"/>
    <property type="project" value="UniProtKB-UniRule"/>
</dbReference>
<comment type="miscellaneous">
    <text evidence="8">The reaction proceeds by a bi uni uni bi ping pong mechanism.</text>
</comment>
<evidence type="ECO:0000256" key="3">
    <source>
        <dbReference type="ARBA" id="ARBA00022598"/>
    </source>
</evidence>
<reference evidence="9 10" key="1">
    <citation type="submission" date="2019-08" db="EMBL/GenBank/DDBJ databases">
        <authorList>
            <person name="Liang Q."/>
        </authorList>
    </citation>
    <scope>NUCLEOTIDE SEQUENCE [LARGE SCALE GENOMIC DNA]</scope>
    <source>
        <strain evidence="9 10">V1718</strain>
    </source>
</reference>
<dbReference type="Gene3D" id="3.30.1300.10">
    <property type="entry name" value="Pantoate-beta-alanine ligase, C-terminal domain"/>
    <property type="match status" value="1"/>
</dbReference>
<comment type="pathway">
    <text evidence="1 8">Cofactor biosynthesis; (R)-pantothenate biosynthesis; (R)-pantothenate from (R)-pantoate and beta-alanine: step 1/1.</text>
</comment>
<keyword evidence="10" id="KW-1185">Reference proteome</keyword>
<feature type="binding site" evidence="8">
    <location>
        <position position="151"/>
    </location>
    <ligand>
        <name>(R)-pantoate</name>
        <dbReference type="ChEBI" id="CHEBI:15980"/>
    </ligand>
</feature>
<dbReference type="UniPathway" id="UPA00028">
    <property type="reaction ID" value="UER00005"/>
</dbReference>
<gene>
    <name evidence="8" type="primary">panC</name>
    <name evidence="9" type="ORF">FRD01_18620</name>
</gene>
<feature type="binding site" evidence="8">
    <location>
        <begin position="145"/>
        <end position="148"/>
    </location>
    <ligand>
        <name>ATP</name>
        <dbReference type="ChEBI" id="CHEBI:30616"/>
    </ligand>
</feature>
<keyword evidence="4 8" id="KW-0566">Pantothenate biosynthesis</keyword>
<dbReference type="OrthoDB" id="9773087at2"/>
<comment type="subunit">
    <text evidence="8">Homodimer.</text>
</comment>
<evidence type="ECO:0000256" key="2">
    <source>
        <dbReference type="ARBA" id="ARBA00009256"/>
    </source>
</evidence>
<dbReference type="GO" id="GO:0005829">
    <property type="term" value="C:cytosol"/>
    <property type="evidence" value="ECO:0007669"/>
    <property type="project" value="TreeGrafter"/>
</dbReference>
<feature type="binding site" evidence="8">
    <location>
        <position position="174"/>
    </location>
    <ligand>
        <name>ATP</name>
        <dbReference type="ChEBI" id="CHEBI:30616"/>
    </ligand>
</feature>
<evidence type="ECO:0000256" key="6">
    <source>
        <dbReference type="ARBA" id="ARBA00022840"/>
    </source>
</evidence>
<comment type="function">
    <text evidence="8">Catalyzes the condensation of pantoate with beta-alanine in an ATP-dependent reaction via a pantoyl-adenylate intermediate.</text>
</comment>
<organism evidence="9 10">
    <name type="scientific">Microvenator marinus</name>
    <dbReference type="NCBI Taxonomy" id="2600177"/>
    <lineage>
        <taxon>Bacteria</taxon>
        <taxon>Deltaproteobacteria</taxon>
        <taxon>Bradymonadales</taxon>
        <taxon>Microvenatoraceae</taxon>
        <taxon>Microvenator</taxon>
    </lineage>
</organism>
<comment type="catalytic activity">
    <reaction evidence="7 8">
        <text>(R)-pantoate + beta-alanine + ATP = (R)-pantothenate + AMP + diphosphate + H(+)</text>
        <dbReference type="Rhea" id="RHEA:10912"/>
        <dbReference type="ChEBI" id="CHEBI:15378"/>
        <dbReference type="ChEBI" id="CHEBI:15980"/>
        <dbReference type="ChEBI" id="CHEBI:29032"/>
        <dbReference type="ChEBI" id="CHEBI:30616"/>
        <dbReference type="ChEBI" id="CHEBI:33019"/>
        <dbReference type="ChEBI" id="CHEBI:57966"/>
        <dbReference type="ChEBI" id="CHEBI:456215"/>
        <dbReference type="EC" id="6.3.2.1"/>
    </reaction>
</comment>
<dbReference type="Proteomes" id="UP000321595">
    <property type="component" value="Chromosome"/>
</dbReference>
<dbReference type="EMBL" id="CP042467">
    <property type="protein sequence ID" value="QED29216.1"/>
    <property type="molecule type" value="Genomic_DNA"/>
</dbReference>
<dbReference type="CDD" id="cd00560">
    <property type="entry name" value="PanC"/>
    <property type="match status" value="1"/>
</dbReference>
<feature type="binding site" evidence="8">
    <location>
        <begin position="26"/>
        <end position="33"/>
    </location>
    <ligand>
        <name>ATP</name>
        <dbReference type="ChEBI" id="CHEBI:30616"/>
    </ligand>
</feature>
<keyword evidence="5 8" id="KW-0547">Nucleotide-binding</keyword>
<dbReference type="InterPro" id="IPR042176">
    <property type="entry name" value="Pantoate_ligase_C"/>
</dbReference>
<dbReference type="SUPFAM" id="SSF52374">
    <property type="entry name" value="Nucleotidylyl transferase"/>
    <property type="match status" value="1"/>
</dbReference>
<dbReference type="KEGG" id="bbae:FRD01_18620"/>
<evidence type="ECO:0000256" key="4">
    <source>
        <dbReference type="ARBA" id="ARBA00022655"/>
    </source>
</evidence>
<dbReference type="PANTHER" id="PTHR21299">
    <property type="entry name" value="CYTIDYLATE KINASE/PANTOATE-BETA-ALANINE LIGASE"/>
    <property type="match status" value="1"/>
</dbReference>
<comment type="subcellular location">
    <subcellularLocation>
        <location evidence="8">Cytoplasm</location>
    </subcellularLocation>
</comment>
<dbReference type="RefSeq" id="WP_146962429.1">
    <property type="nucleotide sequence ID" value="NZ_CP042467.1"/>
</dbReference>
<feature type="binding site" evidence="8">
    <location>
        <position position="57"/>
    </location>
    <ligand>
        <name>(R)-pantoate</name>
        <dbReference type="ChEBI" id="CHEBI:15980"/>
    </ligand>
</feature>
<dbReference type="GO" id="GO:0004592">
    <property type="term" value="F:pantoate-beta-alanine ligase activity"/>
    <property type="evidence" value="ECO:0007669"/>
    <property type="project" value="UniProtKB-UniRule"/>
</dbReference>
<keyword evidence="6 8" id="KW-0067">ATP-binding</keyword>
<sequence>MKIARTIAELREARKDMGRVAFVPTMGALHSGHLSLMTAAKELADHVVVSIFVNPTQFGPNEDFDRYPRQLEKDTEACQSVGVDLLFVPTPDEMYPEGLESSTFVEVLGLTDYLCGASRPGHFRGVTTVVTKLFNAVQPQVAVFGQKDYQQAAVIARMTRELLMPIEIVAAPTARESDGLAMSSRNYNLSPEARIEALALSRSLKRAWSAFAAGESNGSVLVALTRDTLQEGLRDASRIDYVDCVDPITLEPSASIGEVGAVMCVAAHVGGVRLIDNIRLDKPLPHELQ</sequence>
<dbReference type="InterPro" id="IPR003721">
    <property type="entry name" value="Pantoate_ligase"/>
</dbReference>
<evidence type="ECO:0000313" key="9">
    <source>
        <dbReference type="EMBL" id="QED29216.1"/>
    </source>
</evidence>
<dbReference type="NCBIfam" id="TIGR00018">
    <property type="entry name" value="panC"/>
    <property type="match status" value="1"/>
</dbReference>
<dbReference type="GO" id="GO:0005524">
    <property type="term" value="F:ATP binding"/>
    <property type="evidence" value="ECO:0007669"/>
    <property type="project" value="UniProtKB-KW"/>
</dbReference>
<dbReference type="InterPro" id="IPR014729">
    <property type="entry name" value="Rossmann-like_a/b/a_fold"/>
</dbReference>
<feature type="active site" description="Proton donor" evidence="8">
    <location>
        <position position="33"/>
    </location>
</feature>
<dbReference type="FunFam" id="3.40.50.620:FF:000013">
    <property type="entry name" value="Pantothenate synthetase"/>
    <property type="match status" value="1"/>
</dbReference>
<dbReference type="PANTHER" id="PTHR21299:SF1">
    <property type="entry name" value="PANTOATE--BETA-ALANINE LIGASE"/>
    <property type="match status" value="1"/>
</dbReference>
<evidence type="ECO:0000313" key="10">
    <source>
        <dbReference type="Proteomes" id="UP000321595"/>
    </source>
</evidence>
<dbReference type="Pfam" id="PF02569">
    <property type="entry name" value="Pantoate_ligase"/>
    <property type="match status" value="1"/>
</dbReference>
<feature type="binding site" evidence="8">
    <location>
        <begin position="182"/>
        <end position="185"/>
    </location>
    <ligand>
        <name>ATP</name>
        <dbReference type="ChEBI" id="CHEBI:30616"/>
    </ligand>
</feature>
<dbReference type="NCBIfam" id="TIGR00125">
    <property type="entry name" value="cyt_tran_rel"/>
    <property type="match status" value="1"/>
</dbReference>
<proteinExistence type="inferred from homology"/>
<name>A0A5B8XZV7_9DELT</name>
<dbReference type="AlphaFoldDB" id="A0A5B8XZV7"/>
<evidence type="ECO:0000256" key="1">
    <source>
        <dbReference type="ARBA" id="ARBA00004990"/>
    </source>
</evidence>
<keyword evidence="3 8" id="KW-0436">Ligase</keyword>
<comment type="similarity">
    <text evidence="2 8">Belongs to the pantothenate synthetase family.</text>
</comment>
<accession>A0A5B8XZV7</accession>